<evidence type="ECO:0000313" key="1">
    <source>
        <dbReference type="EMBL" id="MBF4501595.1"/>
    </source>
</evidence>
<sequence>MKDRIVIITTYRNYVNHIAYQMLQIFGDRAHIVATTSEDLDGGHLKREDIIVLSSDILYGIVQPYLHENQNVIIAKREVNVAAAEQLLFLPPKQKILVVNDTKQNADDAVASLKNIFFEHEYVAFGDDPFMEGTYDYILTPGERHLLPKTGTPGIDIGSRILSIDSIREINESLKHRVDLSILHHRNLKSQLFIAKENSPVQYEQLALNATYEGMTIQRFEEIKHEMEALGYLDELVAILYVYVQGKERLQSLGRRRVLQMLHEQNYTFSEQQLRRKLEGLQQLELLLAGSGRSGTKITSLGEQFLQMYREQKEKE</sequence>
<name>A0A8J7G3J1_9BACL</name>
<proteinExistence type="predicted"/>
<dbReference type="EMBL" id="JADKPV010000004">
    <property type="protein sequence ID" value="MBF4501595.1"/>
    <property type="molecule type" value="Genomic_DNA"/>
</dbReference>
<accession>A0A8J7G3J1</accession>
<comment type="caution">
    <text evidence="1">The sequence shown here is derived from an EMBL/GenBank/DDBJ whole genome shotgun (WGS) entry which is preliminary data.</text>
</comment>
<keyword evidence="2" id="KW-1185">Reference proteome</keyword>
<reference evidence="1" key="1">
    <citation type="submission" date="2020-11" db="EMBL/GenBank/DDBJ databases">
        <title>Multidrug resistant novel bacterium Savagea serpentis sp. nov., isolated from the scats of a vine snake (Ahaetulla nasuta).</title>
        <authorList>
            <person name="Venkata Ramana V."/>
            <person name="Vikas Patil S."/>
            <person name="Yogita Lugani V."/>
        </authorList>
    </citation>
    <scope>NUCLEOTIDE SEQUENCE</scope>
    <source>
        <strain evidence="1">SN6</strain>
    </source>
</reference>
<organism evidence="1 2">
    <name type="scientific">Savagea serpentis</name>
    <dbReference type="NCBI Taxonomy" id="2785297"/>
    <lineage>
        <taxon>Bacteria</taxon>
        <taxon>Bacillati</taxon>
        <taxon>Bacillota</taxon>
        <taxon>Bacilli</taxon>
        <taxon>Bacillales</taxon>
        <taxon>Caryophanaceae</taxon>
        <taxon>Savagea</taxon>
    </lineage>
</organism>
<evidence type="ECO:0000313" key="2">
    <source>
        <dbReference type="Proteomes" id="UP000622653"/>
    </source>
</evidence>
<gene>
    <name evidence="1" type="ORF">IRY55_09490</name>
</gene>
<dbReference type="Proteomes" id="UP000622653">
    <property type="component" value="Unassembled WGS sequence"/>
</dbReference>
<protein>
    <submittedName>
        <fullName evidence="1">Uncharacterized protein</fullName>
    </submittedName>
</protein>
<dbReference type="AlphaFoldDB" id="A0A8J7G3J1"/>
<dbReference type="RefSeq" id="WP_194563072.1">
    <property type="nucleotide sequence ID" value="NZ_JADKPV010000004.1"/>
</dbReference>